<evidence type="ECO:0000313" key="2">
    <source>
        <dbReference type="Proteomes" id="UP000583800"/>
    </source>
</evidence>
<evidence type="ECO:0000313" key="1">
    <source>
        <dbReference type="EMBL" id="MBB6350919.1"/>
    </source>
</evidence>
<dbReference type="EMBL" id="JACHJB010000003">
    <property type="protein sequence ID" value="MBB6350919.1"/>
    <property type="molecule type" value="Genomic_DNA"/>
</dbReference>
<keyword evidence="2" id="KW-1185">Reference proteome</keyword>
<reference evidence="1 2" key="1">
    <citation type="submission" date="2020-08" db="EMBL/GenBank/DDBJ databases">
        <title>Sequencing the genomes of 1000 actinobacteria strains.</title>
        <authorList>
            <person name="Klenk H.-P."/>
        </authorList>
    </citation>
    <scope>NUCLEOTIDE SEQUENCE [LARGE SCALE GENOMIC DNA]</scope>
    <source>
        <strain evidence="1 2">DSM 45913</strain>
    </source>
</reference>
<name>A0A7X0C9F8_9ACTN</name>
<comment type="caution">
    <text evidence="1">The sequence shown here is derived from an EMBL/GenBank/DDBJ whole genome shotgun (WGS) entry which is preliminary data.</text>
</comment>
<gene>
    <name evidence="1" type="ORF">FHU36_007491</name>
</gene>
<proteinExistence type="predicted"/>
<organism evidence="1 2">
    <name type="scientific">Nonomuraea muscovyensis</name>
    <dbReference type="NCBI Taxonomy" id="1124761"/>
    <lineage>
        <taxon>Bacteria</taxon>
        <taxon>Bacillati</taxon>
        <taxon>Actinomycetota</taxon>
        <taxon>Actinomycetes</taxon>
        <taxon>Streptosporangiales</taxon>
        <taxon>Streptosporangiaceae</taxon>
        <taxon>Nonomuraea</taxon>
    </lineage>
</organism>
<dbReference type="Proteomes" id="UP000583800">
    <property type="component" value="Unassembled WGS sequence"/>
</dbReference>
<accession>A0A7X0C9F8</accession>
<dbReference type="AlphaFoldDB" id="A0A7X0C9F8"/>
<protein>
    <submittedName>
        <fullName evidence="1">Uncharacterized protein</fullName>
    </submittedName>
</protein>
<sequence>MMSQDIGNPRTYGFGGFVLLGFAWRW</sequence>